<name>Q2R696_ORYSJ</name>
<dbReference type="AlphaFoldDB" id="Q2R696"/>
<feature type="region of interest" description="Disordered" evidence="1">
    <location>
        <begin position="124"/>
        <end position="169"/>
    </location>
</feature>
<dbReference type="EMBL" id="AC148658">
    <property type="protein sequence ID" value="AAX96702.1"/>
    <property type="molecule type" value="Genomic_DNA"/>
</dbReference>
<sequence length="249" mass="27813">MANYLPVALADSARSWLHGEYIRRFSEQRNKISSISDDVIIAAFTKGVRNDLLVSKFGRKPPRTVKQIFEKGNDFAKSDEAVLASKLSGINWKSKKDRPTTGVSGSGTNNKDRKTICSAICQTNQEADEQSTSKKKDDDDDGPPGFQDSRKELNHIFGGPEAYDSKGKQKLTDREINAVQSKTPQYLRWSEIAIKFDRSDHPDRVVHPGRYPLVLDPVVRNVKLRRSLVDGGSVLNILFAKTLDGLQIP</sequence>
<protein>
    <submittedName>
        <fullName evidence="2">Retrotransposon protein, putative, Ty3-gypsy sub-class</fullName>
    </submittedName>
</protein>
<evidence type="ECO:0000313" key="3">
    <source>
        <dbReference type="Proteomes" id="UP000000763"/>
    </source>
</evidence>
<evidence type="ECO:0000313" key="2">
    <source>
        <dbReference type="EMBL" id="AAX96702.1"/>
    </source>
</evidence>
<organism evidence="2 3">
    <name type="scientific">Oryza sativa subsp. japonica</name>
    <name type="common">Rice</name>
    <dbReference type="NCBI Taxonomy" id="39947"/>
    <lineage>
        <taxon>Eukaryota</taxon>
        <taxon>Viridiplantae</taxon>
        <taxon>Streptophyta</taxon>
        <taxon>Embryophyta</taxon>
        <taxon>Tracheophyta</taxon>
        <taxon>Spermatophyta</taxon>
        <taxon>Magnoliopsida</taxon>
        <taxon>Liliopsida</taxon>
        <taxon>Poales</taxon>
        <taxon>Poaceae</taxon>
        <taxon>BOP clade</taxon>
        <taxon>Oryzoideae</taxon>
        <taxon>Oryzeae</taxon>
        <taxon>Oryzinae</taxon>
        <taxon>Oryza</taxon>
        <taxon>Oryza sativa</taxon>
    </lineage>
</organism>
<gene>
    <name evidence="2" type="ordered locus">LOC_Os11g21810</name>
</gene>
<evidence type="ECO:0000256" key="1">
    <source>
        <dbReference type="SAM" id="MobiDB-lite"/>
    </source>
</evidence>
<proteinExistence type="predicted"/>
<reference evidence="3" key="2">
    <citation type="journal article" date="2008" name="Nucleic Acids Res.">
        <title>The rice annotation project database (RAP-DB): 2008 update.</title>
        <authorList>
            <consortium name="The rice annotation project (RAP)"/>
        </authorList>
    </citation>
    <scope>GENOME REANNOTATION</scope>
    <source>
        <strain evidence="3">cv. Nipponbare</strain>
    </source>
</reference>
<reference evidence="3" key="1">
    <citation type="journal article" date="2005" name="Nature">
        <title>The map-based sequence of the rice genome.</title>
        <authorList>
            <consortium name="International rice genome sequencing project (IRGSP)"/>
            <person name="Matsumoto T."/>
            <person name="Wu J."/>
            <person name="Kanamori H."/>
            <person name="Katayose Y."/>
            <person name="Fujisawa M."/>
            <person name="Namiki N."/>
            <person name="Mizuno H."/>
            <person name="Yamamoto K."/>
            <person name="Antonio B.A."/>
            <person name="Baba T."/>
            <person name="Sakata K."/>
            <person name="Nagamura Y."/>
            <person name="Aoki H."/>
            <person name="Arikawa K."/>
            <person name="Arita K."/>
            <person name="Bito T."/>
            <person name="Chiden Y."/>
            <person name="Fujitsuka N."/>
            <person name="Fukunaka R."/>
            <person name="Hamada M."/>
            <person name="Harada C."/>
            <person name="Hayashi A."/>
            <person name="Hijishita S."/>
            <person name="Honda M."/>
            <person name="Hosokawa S."/>
            <person name="Ichikawa Y."/>
            <person name="Idonuma A."/>
            <person name="Iijima M."/>
            <person name="Ikeda M."/>
            <person name="Ikeno M."/>
            <person name="Ito K."/>
            <person name="Ito S."/>
            <person name="Ito T."/>
            <person name="Ito Y."/>
            <person name="Ito Y."/>
            <person name="Iwabuchi A."/>
            <person name="Kamiya K."/>
            <person name="Karasawa W."/>
            <person name="Kurita K."/>
            <person name="Katagiri S."/>
            <person name="Kikuta A."/>
            <person name="Kobayashi H."/>
            <person name="Kobayashi N."/>
            <person name="Machita K."/>
            <person name="Maehara T."/>
            <person name="Masukawa M."/>
            <person name="Mizubayashi T."/>
            <person name="Mukai Y."/>
            <person name="Nagasaki H."/>
            <person name="Nagata Y."/>
            <person name="Naito S."/>
            <person name="Nakashima M."/>
            <person name="Nakama Y."/>
            <person name="Nakamichi Y."/>
            <person name="Nakamura M."/>
            <person name="Meguro A."/>
            <person name="Negishi M."/>
            <person name="Ohta I."/>
            <person name="Ohta T."/>
            <person name="Okamoto M."/>
            <person name="Ono N."/>
            <person name="Saji S."/>
            <person name="Sakaguchi M."/>
            <person name="Sakai K."/>
            <person name="Shibata M."/>
            <person name="Shimokawa T."/>
            <person name="Song J."/>
            <person name="Takazaki Y."/>
            <person name="Terasawa K."/>
            <person name="Tsugane M."/>
            <person name="Tsuji K."/>
            <person name="Ueda S."/>
            <person name="Waki K."/>
            <person name="Yamagata H."/>
            <person name="Yamamoto M."/>
            <person name="Yamamoto S."/>
            <person name="Yamane H."/>
            <person name="Yoshiki S."/>
            <person name="Yoshihara R."/>
            <person name="Yukawa K."/>
            <person name="Zhong H."/>
            <person name="Yano M."/>
            <person name="Yuan Q."/>
            <person name="Ouyang S."/>
            <person name="Liu J."/>
            <person name="Jones K.M."/>
            <person name="Gansberger K."/>
            <person name="Moffat K."/>
            <person name="Hill J."/>
            <person name="Bera J."/>
            <person name="Fadrosh D."/>
            <person name="Jin S."/>
            <person name="Johri S."/>
            <person name="Kim M."/>
            <person name="Overton L."/>
            <person name="Reardon M."/>
            <person name="Tsitrin T."/>
            <person name="Vuong H."/>
            <person name="Weaver B."/>
            <person name="Ciecko A."/>
            <person name="Tallon L."/>
            <person name="Jackson J."/>
            <person name="Pai G."/>
            <person name="Aken S.V."/>
            <person name="Utterback T."/>
            <person name="Reidmuller S."/>
            <person name="Feldblyum T."/>
            <person name="Hsiao J."/>
            <person name="Zismann V."/>
            <person name="Iobst S."/>
            <person name="de Vazeille A.R."/>
            <person name="Buell C.R."/>
            <person name="Ying K."/>
            <person name="Li Y."/>
            <person name="Lu T."/>
            <person name="Huang Y."/>
            <person name="Zhao Q."/>
            <person name="Feng Q."/>
            <person name="Zhang L."/>
            <person name="Zhu J."/>
            <person name="Weng Q."/>
            <person name="Mu J."/>
            <person name="Lu Y."/>
            <person name="Fan D."/>
            <person name="Liu Y."/>
            <person name="Guan J."/>
            <person name="Zhang Y."/>
            <person name="Yu S."/>
            <person name="Liu X."/>
            <person name="Zhang Y."/>
            <person name="Hong G."/>
            <person name="Han B."/>
            <person name="Choisne N."/>
            <person name="Demange N."/>
            <person name="Orjeda G."/>
            <person name="Samain S."/>
            <person name="Cattolico L."/>
            <person name="Pelletier E."/>
            <person name="Couloux A."/>
            <person name="Segurens B."/>
            <person name="Wincker P."/>
            <person name="D'Hont A."/>
            <person name="Scarpelli C."/>
            <person name="Weissenbach J."/>
            <person name="Salanoubat M."/>
            <person name="Quetier F."/>
            <person name="Yu Y."/>
            <person name="Kim H.R."/>
            <person name="Rambo T."/>
            <person name="Currie J."/>
            <person name="Collura K."/>
            <person name="Luo M."/>
            <person name="Yang T."/>
            <person name="Ammiraju J.S.S."/>
            <person name="Engler F."/>
            <person name="Soderlund C."/>
            <person name="Wing R.A."/>
            <person name="Palmer L.E."/>
            <person name="de la Bastide M."/>
            <person name="Spiegel L."/>
            <person name="Nascimento L."/>
            <person name="Zutavern T."/>
            <person name="O'Shaughnessy A."/>
            <person name="Dike S."/>
            <person name="Dedhia N."/>
            <person name="Preston R."/>
            <person name="Balija V."/>
            <person name="McCombie W.R."/>
            <person name="Chow T."/>
            <person name="Chen H."/>
            <person name="Chung M."/>
            <person name="Chen C."/>
            <person name="Shaw J."/>
            <person name="Wu H."/>
            <person name="Hsiao K."/>
            <person name="Chao Y."/>
            <person name="Chu M."/>
            <person name="Cheng C."/>
            <person name="Hour A."/>
            <person name="Lee P."/>
            <person name="Lin S."/>
            <person name="Lin Y."/>
            <person name="Liou J."/>
            <person name="Liu S."/>
            <person name="Hsing Y."/>
            <person name="Raghuvanshi S."/>
            <person name="Mohanty A."/>
            <person name="Bharti A.K."/>
            <person name="Gaur A."/>
            <person name="Gupta V."/>
            <person name="Kumar D."/>
            <person name="Ravi V."/>
            <person name="Vij S."/>
            <person name="Kapur A."/>
            <person name="Khurana P."/>
            <person name="Khurana P."/>
            <person name="Khurana J.P."/>
            <person name="Tyagi A.K."/>
            <person name="Gaikwad K."/>
            <person name="Singh A."/>
            <person name="Dalal V."/>
            <person name="Srivastava S."/>
            <person name="Dixit A."/>
            <person name="Pal A.K."/>
            <person name="Ghazi I.A."/>
            <person name="Yadav M."/>
            <person name="Pandit A."/>
            <person name="Bhargava A."/>
            <person name="Sureshbabu K."/>
            <person name="Batra K."/>
            <person name="Sharma T.R."/>
            <person name="Mohapatra T."/>
            <person name="Singh N.K."/>
            <person name="Messing J."/>
            <person name="Nelson A.B."/>
            <person name="Fuks G."/>
            <person name="Kavchok S."/>
            <person name="Keizer G."/>
            <person name="Linton E."/>
            <person name="Llaca V."/>
            <person name="Song R."/>
            <person name="Tanyolac B."/>
            <person name="Young S."/>
            <person name="Ho-Il K."/>
            <person name="Hahn J.H."/>
            <person name="Sangsakoo G."/>
            <person name="Vanavichit A."/>
            <person name="de Mattos Luiz.A.T."/>
            <person name="Zimmer P.D."/>
            <person name="Malone G."/>
            <person name="Dellagostin O."/>
            <person name="de Oliveira A.C."/>
            <person name="Bevan M."/>
            <person name="Bancroft I."/>
            <person name="Minx P."/>
            <person name="Cordum H."/>
            <person name="Wilson R."/>
            <person name="Cheng Z."/>
            <person name="Jin W."/>
            <person name="Jiang J."/>
            <person name="Leong S.A."/>
            <person name="Iwama H."/>
            <person name="Gojobori T."/>
            <person name="Itoh T."/>
            <person name="Niimura Y."/>
            <person name="Fujii Y."/>
            <person name="Habara T."/>
            <person name="Sakai H."/>
            <person name="Sato Y."/>
            <person name="Wilson G."/>
            <person name="Kumar K."/>
            <person name="McCouch S."/>
            <person name="Juretic N."/>
            <person name="Hoen D."/>
            <person name="Wright S."/>
            <person name="Bruskiewich R."/>
            <person name="Bureau T."/>
            <person name="Miyao A."/>
            <person name="Hirochika H."/>
            <person name="Nishikawa T."/>
            <person name="Kadowaki K."/>
            <person name="Sugiura M."/>
            <person name="Burr B."/>
            <person name="Sasaki T."/>
        </authorList>
    </citation>
    <scope>NUCLEOTIDE SEQUENCE [LARGE SCALE GENOMIC DNA]</scope>
    <source>
        <strain evidence="3">cv. Nipponbare</strain>
    </source>
</reference>
<dbReference type="Proteomes" id="UP000000763">
    <property type="component" value="Chromosome 11"/>
</dbReference>
<accession>Q2R696</accession>